<sequence>MIDYLRHYLLPHHTNNFRAKILHFDFQVFLAVLLLCFSTLLRAGHEWNPDILGFATNIQIDQLLELTNKKRSEAGTPPLKLNSALSQAAAGKAADMFGKDYWAHVAPDGTTPWNFITGAGYVYTVAGENLAKNFSDSTGVVEGWMNSPTHRENLLRPQYEDIGFAVVNGRLNGEETTLVVQMFGKPTTSAVVAQSVPQQPVAEVQATVEETQPAVSPTPFASPIALVPVTAPVTATGSSTGITGAVVKTPFIDVGELSRNLYLLLSGLIFVVLVADVIYIRRFNIVRARGKTIAHLLFVGMLVGAAWSVSLGSIL</sequence>
<dbReference type="Pfam" id="PF00188">
    <property type="entry name" value="CAP"/>
    <property type="match status" value="1"/>
</dbReference>
<dbReference type="AlphaFoldDB" id="A0A0G1CJ96"/>
<comment type="caution">
    <text evidence="3">The sequence shown here is derived from an EMBL/GenBank/DDBJ whole genome shotgun (WGS) entry which is preliminary data.</text>
</comment>
<dbReference type="Gene3D" id="3.40.33.10">
    <property type="entry name" value="CAP"/>
    <property type="match status" value="1"/>
</dbReference>
<proteinExistence type="predicted"/>
<reference evidence="3 4" key="1">
    <citation type="journal article" date="2015" name="Nature">
        <title>rRNA introns, odd ribosomes, and small enigmatic genomes across a large radiation of phyla.</title>
        <authorList>
            <person name="Brown C.T."/>
            <person name="Hug L.A."/>
            <person name="Thomas B.C."/>
            <person name="Sharon I."/>
            <person name="Castelle C.J."/>
            <person name="Singh A."/>
            <person name="Wilkins M.J."/>
            <person name="Williams K.H."/>
            <person name="Banfield J.F."/>
        </authorList>
    </citation>
    <scope>NUCLEOTIDE SEQUENCE [LARGE SCALE GENOMIC DNA]</scope>
</reference>
<protein>
    <recommendedName>
        <fullName evidence="2">SCP domain-containing protein</fullName>
    </recommendedName>
</protein>
<dbReference type="EMBL" id="LCFB01000004">
    <property type="protein sequence ID" value="KKS85900.1"/>
    <property type="molecule type" value="Genomic_DNA"/>
</dbReference>
<organism evidence="3 4">
    <name type="scientific">Candidatus Gottesmanbacteria bacterium GW2011_GWA1_43_11</name>
    <dbReference type="NCBI Taxonomy" id="1618436"/>
    <lineage>
        <taxon>Bacteria</taxon>
        <taxon>Candidatus Gottesmaniibacteriota</taxon>
    </lineage>
</organism>
<feature type="transmembrane region" description="Helical" evidence="1">
    <location>
        <begin position="292"/>
        <end position="314"/>
    </location>
</feature>
<evidence type="ECO:0000313" key="4">
    <source>
        <dbReference type="Proteomes" id="UP000034543"/>
    </source>
</evidence>
<evidence type="ECO:0000259" key="2">
    <source>
        <dbReference type="Pfam" id="PF00188"/>
    </source>
</evidence>
<dbReference type="SUPFAM" id="SSF55797">
    <property type="entry name" value="PR-1-like"/>
    <property type="match status" value="1"/>
</dbReference>
<feature type="transmembrane region" description="Helical" evidence="1">
    <location>
        <begin position="261"/>
        <end position="280"/>
    </location>
</feature>
<keyword evidence="1" id="KW-0472">Membrane</keyword>
<keyword evidence="1" id="KW-0812">Transmembrane</keyword>
<dbReference type="PANTHER" id="PTHR31157:SF1">
    <property type="entry name" value="SCP DOMAIN-CONTAINING PROTEIN"/>
    <property type="match status" value="1"/>
</dbReference>
<dbReference type="InterPro" id="IPR014044">
    <property type="entry name" value="CAP_dom"/>
</dbReference>
<evidence type="ECO:0000256" key="1">
    <source>
        <dbReference type="SAM" id="Phobius"/>
    </source>
</evidence>
<evidence type="ECO:0000313" key="3">
    <source>
        <dbReference type="EMBL" id="KKS85900.1"/>
    </source>
</evidence>
<dbReference type="CDD" id="cd05379">
    <property type="entry name" value="CAP_bacterial"/>
    <property type="match status" value="1"/>
</dbReference>
<accession>A0A0G1CJ96</accession>
<name>A0A0G1CJ96_9BACT</name>
<feature type="transmembrane region" description="Helical" evidence="1">
    <location>
        <begin position="21"/>
        <end position="41"/>
    </location>
</feature>
<feature type="domain" description="SCP" evidence="2">
    <location>
        <begin position="64"/>
        <end position="182"/>
    </location>
</feature>
<gene>
    <name evidence="3" type="ORF">UV59_C0004G0048</name>
</gene>
<dbReference type="Proteomes" id="UP000034543">
    <property type="component" value="Unassembled WGS sequence"/>
</dbReference>
<keyword evidence="1" id="KW-1133">Transmembrane helix</keyword>
<dbReference type="PANTHER" id="PTHR31157">
    <property type="entry name" value="SCP DOMAIN-CONTAINING PROTEIN"/>
    <property type="match status" value="1"/>
</dbReference>
<dbReference type="STRING" id="1618436.UV59_C0004G0048"/>
<dbReference type="InterPro" id="IPR035940">
    <property type="entry name" value="CAP_sf"/>
</dbReference>